<name>A0A699SFP4_TANCI</name>
<feature type="region of interest" description="Disordered" evidence="1">
    <location>
        <begin position="46"/>
        <end position="70"/>
    </location>
</feature>
<evidence type="ECO:0000256" key="1">
    <source>
        <dbReference type="SAM" id="MobiDB-lite"/>
    </source>
</evidence>
<comment type="caution">
    <text evidence="3">The sequence shown here is derived from an EMBL/GenBank/DDBJ whole genome shotgun (WGS) entry which is preliminary data.</text>
</comment>
<accession>A0A699SFP4</accession>
<proteinExistence type="predicted"/>
<dbReference type="Pfam" id="PF25597">
    <property type="entry name" value="SH3_retrovirus"/>
    <property type="match status" value="1"/>
</dbReference>
<feature type="region of interest" description="Disordered" evidence="1">
    <location>
        <begin position="122"/>
        <end position="157"/>
    </location>
</feature>
<gene>
    <name evidence="3" type="ORF">Tci_868087</name>
</gene>
<feature type="domain" description="Retroviral polymerase SH3-like" evidence="2">
    <location>
        <begin position="3"/>
        <end position="41"/>
    </location>
</feature>
<feature type="non-terminal residue" evidence="3">
    <location>
        <position position="157"/>
    </location>
</feature>
<organism evidence="3">
    <name type="scientific">Tanacetum cinerariifolium</name>
    <name type="common">Dalmatian daisy</name>
    <name type="synonym">Chrysanthemum cinerariifolium</name>
    <dbReference type="NCBI Taxonomy" id="118510"/>
    <lineage>
        <taxon>Eukaryota</taxon>
        <taxon>Viridiplantae</taxon>
        <taxon>Streptophyta</taxon>
        <taxon>Embryophyta</taxon>
        <taxon>Tracheophyta</taxon>
        <taxon>Spermatophyta</taxon>
        <taxon>Magnoliopsida</taxon>
        <taxon>eudicotyledons</taxon>
        <taxon>Gunneridae</taxon>
        <taxon>Pentapetalae</taxon>
        <taxon>asterids</taxon>
        <taxon>campanulids</taxon>
        <taxon>Asterales</taxon>
        <taxon>Asteraceae</taxon>
        <taxon>Asteroideae</taxon>
        <taxon>Anthemideae</taxon>
        <taxon>Anthemidinae</taxon>
        <taxon>Tanacetum</taxon>
    </lineage>
</organism>
<sequence>MKEKGDACIFVGYSTQSRAYRVFNKRTRVIVETIHVNLDELPQMASDHVSSDPVPQCQSTALKHDSLSPGPQCQENVAHAVETVTTSNELGLLFSLMFDELLNGSSQVLSKSSVVTIADAPNQHQQQHTTPLNNQTTTEPSCQVPTQAPTVTSTENI</sequence>
<dbReference type="InterPro" id="IPR057670">
    <property type="entry name" value="SH3_retrovirus"/>
</dbReference>
<protein>
    <recommendedName>
        <fullName evidence="2">Retroviral polymerase SH3-like domain-containing protein</fullName>
    </recommendedName>
</protein>
<reference evidence="3" key="1">
    <citation type="journal article" date="2019" name="Sci. Rep.">
        <title>Draft genome of Tanacetum cinerariifolium, the natural source of mosquito coil.</title>
        <authorList>
            <person name="Yamashiro T."/>
            <person name="Shiraishi A."/>
            <person name="Satake H."/>
            <person name="Nakayama K."/>
        </authorList>
    </citation>
    <scope>NUCLEOTIDE SEQUENCE</scope>
</reference>
<dbReference type="EMBL" id="BKCJ011158353">
    <property type="protein sequence ID" value="GFC96117.1"/>
    <property type="molecule type" value="Genomic_DNA"/>
</dbReference>
<evidence type="ECO:0000259" key="2">
    <source>
        <dbReference type="Pfam" id="PF25597"/>
    </source>
</evidence>
<dbReference type="AlphaFoldDB" id="A0A699SFP4"/>
<evidence type="ECO:0000313" key="3">
    <source>
        <dbReference type="EMBL" id="GFC96117.1"/>
    </source>
</evidence>